<dbReference type="CDD" id="cd11386">
    <property type="entry name" value="MCP_signal"/>
    <property type="match status" value="1"/>
</dbReference>
<organism evidence="14 15">
    <name type="scientific">Guyparkeria halophila</name>
    <dbReference type="NCBI Taxonomy" id="47960"/>
    <lineage>
        <taxon>Bacteria</taxon>
        <taxon>Pseudomonadati</taxon>
        <taxon>Pseudomonadota</taxon>
        <taxon>Gammaproteobacteria</taxon>
        <taxon>Chromatiales</taxon>
        <taxon>Thioalkalibacteraceae</taxon>
        <taxon>Guyparkeria</taxon>
    </lineage>
</organism>
<evidence type="ECO:0000259" key="12">
    <source>
        <dbReference type="PROSITE" id="PS50192"/>
    </source>
</evidence>
<sequence>MNRLNNTTKILLAFAVSALLFIGALGYALIQMDSISEQYLQVQHQDNARVGALQDIMSNGLLGGVATRNKVFRPNLEAAIKVTGKTDEVVRAALAEARSLTSPDHTEAQGLMDDIEARWERVMAARLAVFDQVNAGNIERAQQILVQDEHPDWQQIRKNIQSLIATAKEREDARTEAAEEHMLEARAATLVIGAVALGVGIFLLVLVMANFTRRIHHVIHAMEDIAEGEGDLTRRLPVTGNDEFAKLSRGFNRFVERIHDLVHEITDSTGQLAASAEEMSMITQQSRASTHEQNEQTQMVASAIEELTATTREIAENTNQTASASNETEEVTHNGQQALKRSMDTVHELMGSMRNTAESIGELESQTKDIGKVLDVIQGVAEQTNLLALNAAIEAARAGEQGRGFAVVAEEVRNLASRTQQSTEEIKGIIDGLRDRAHRTVEAMEVSQSQGEATLEAVNETDESLDAVVRHVNHINEMTMQIATAAEEQSATVEEVNRNLERIRAKSEELDDASKQVSTAGGDLTRLSANLDGLVNRFKT</sequence>
<keyword evidence="9" id="KW-0175">Coiled coil</keyword>
<dbReference type="InterPro" id="IPR004089">
    <property type="entry name" value="MCPsignal_dom"/>
</dbReference>
<evidence type="ECO:0000256" key="5">
    <source>
        <dbReference type="ARBA" id="ARBA00023136"/>
    </source>
</evidence>
<dbReference type="PANTHER" id="PTHR32089:SF119">
    <property type="entry name" value="METHYL-ACCEPTING CHEMOTAXIS PROTEIN CTPL"/>
    <property type="match status" value="1"/>
</dbReference>
<dbReference type="PROSITE" id="PS50192">
    <property type="entry name" value="T_SNARE"/>
    <property type="match status" value="1"/>
</dbReference>
<keyword evidence="5 10" id="KW-0472">Membrane</keyword>
<keyword evidence="15" id="KW-1185">Reference proteome</keyword>
<proteinExistence type="inferred from homology"/>
<dbReference type="PROSITE" id="PS50111">
    <property type="entry name" value="CHEMOTAXIS_TRANSDUC_2"/>
    <property type="match status" value="1"/>
</dbReference>
<keyword evidence="6 8" id="KW-0807">Transducer</keyword>
<evidence type="ECO:0000256" key="7">
    <source>
        <dbReference type="ARBA" id="ARBA00029447"/>
    </source>
</evidence>
<dbReference type="SMART" id="SM00283">
    <property type="entry name" value="MA"/>
    <property type="match status" value="1"/>
</dbReference>
<feature type="domain" description="T-SNARE coiled-coil homology" evidence="12">
    <location>
        <begin position="455"/>
        <end position="517"/>
    </location>
</feature>
<dbReference type="Pfam" id="PF00015">
    <property type="entry name" value="MCPsignal"/>
    <property type="match status" value="1"/>
</dbReference>
<evidence type="ECO:0000313" key="14">
    <source>
        <dbReference type="EMBL" id="WQH17066.1"/>
    </source>
</evidence>
<dbReference type="RefSeq" id="WP_322522048.1">
    <property type="nucleotide sequence ID" value="NZ_CP140153.1"/>
</dbReference>
<feature type="transmembrane region" description="Helical" evidence="10">
    <location>
        <begin position="190"/>
        <end position="212"/>
    </location>
</feature>
<keyword evidence="4 10" id="KW-1133">Transmembrane helix</keyword>
<evidence type="ECO:0000256" key="8">
    <source>
        <dbReference type="PROSITE-ProRule" id="PRU00284"/>
    </source>
</evidence>
<evidence type="ECO:0000256" key="9">
    <source>
        <dbReference type="SAM" id="Coils"/>
    </source>
</evidence>
<dbReference type="SUPFAM" id="SSF58104">
    <property type="entry name" value="Methyl-accepting chemotaxis protein (MCP) signaling domain"/>
    <property type="match status" value="1"/>
</dbReference>
<comment type="subcellular location">
    <subcellularLocation>
        <location evidence="1">Cell inner membrane</location>
        <topology evidence="1">Multi-pass membrane protein</topology>
    </subcellularLocation>
</comment>
<keyword evidence="2" id="KW-0997">Cell inner membrane</keyword>
<evidence type="ECO:0000313" key="15">
    <source>
        <dbReference type="Proteomes" id="UP001327459"/>
    </source>
</evidence>
<evidence type="ECO:0000256" key="1">
    <source>
        <dbReference type="ARBA" id="ARBA00004429"/>
    </source>
</evidence>
<dbReference type="Pfam" id="PF00672">
    <property type="entry name" value="HAMP"/>
    <property type="match status" value="1"/>
</dbReference>
<protein>
    <submittedName>
        <fullName evidence="14">Methyl-accepting chemotaxis protein</fullName>
    </submittedName>
</protein>
<evidence type="ECO:0000256" key="10">
    <source>
        <dbReference type="SAM" id="Phobius"/>
    </source>
</evidence>
<reference evidence="14 15" key="1">
    <citation type="submission" date="2023-11" db="EMBL/GenBank/DDBJ databases">
        <title>MicrobeMod: A computational toolkit for identifying prokaryotic methylation and restriction-modification with nanopore sequencing.</title>
        <authorList>
            <person name="Crits-Christoph A."/>
            <person name="Kang S.C."/>
            <person name="Lee H."/>
            <person name="Ostrov N."/>
        </authorList>
    </citation>
    <scope>NUCLEOTIDE SEQUENCE [LARGE SCALE GENOMIC DNA]</scope>
    <source>
        <strain evidence="14 15">ATCC 49870</strain>
    </source>
</reference>
<evidence type="ECO:0000256" key="6">
    <source>
        <dbReference type="ARBA" id="ARBA00023224"/>
    </source>
</evidence>
<dbReference type="InterPro" id="IPR003660">
    <property type="entry name" value="HAMP_dom"/>
</dbReference>
<feature type="coiled-coil region" evidence="9">
    <location>
        <begin position="483"/>
        <end position="516"/>
    </location>
</feature>
<gene>
    <name evidence="14" type="ORF">SR882_03955</name>
</gene>
<evidence type="ECO:0000256" key="4">
    <source>
        <dbReference type="ARBA" id="ARBA00022989"/>
    </source>
</evidence>
<keyword evidence="2" id="KW-1003">Cell membrane</keyword>
<accession>A0ABZ0Z0X2</accession>
<feature type="domain" description="HAMP" evidence="13">
    <location>
        <begin position="209"/>
        <end position="263"/>
    </location>
</feature>
<dbReference type="SMART" id="SM00304">
    <property type="entry name" value="HAMP"/>
    <property type="match status" value="2"/>
</dbReference>
<dbReference type="PRINTS" id="PR00260">
    <property type="entry name" value="CHEMTRNSDUCR"/>
</dbReference>
<evidence type="ECO:0000259" key="11">
    <source>
        <dbReference type="PROSITE" id="PS50111"/>
    </source>
</evidence>
<name>A0ABZ0Z0X2_9GAMM</name>
<evidence type="ECO:0000256" key="3">
    <source>
        <dbReference type="ARBA" id="ARBA00022692"/>
    </source>
</evidence>
<feature type="domain" description="Methyl-accepting transducer" evidence="11">
    <location>
        <begin position="268"/>
        <end position="504"/>
    </location>
</feature>
<comment type="similarity">
    <text evidence="7">Belongs to the methyl-accepting chemotaxis (MCP) protein family.</text>
</comment>
<dbReference type="Proteomes" id="UP001327459">
    <property type="component" value="Chromosome"/>
</dbReference>
<dbReference type="PANTHER" id="PTHR32089">
    <property type="entry name" value="METHYL-ACCEPTING CHEMOTAXIS PROTEIN MCPB"/>
    <property type="match status" value="1"/>
</dbReference>
<evidence type="ECO:0000259" key="13">
    <source>
        <dbReference type="PROSITE" id="PS50885"/>
    </source>
</evidence>
<dbReference type="EMBL" id="CP140153">
    <property type="protein sequence ID" value="WQH17066.1"/>
    <property type="molecule type" value="Genomic_DNA"/>
</dbReference>
<dbReference type="PROSITE" id="PS50885">
    <property type="entry name" value="HAMP"/>
    <property type="match status" value="1"/>
</dbReference>
<evidence type="ECO:0000256" key="2">
    <source>
        <dbReference type="ARBA" id="ARBA00022519"/>
    </source>
</evidence>
<keyword evidence="3 10" id="KW-0812">Transmembrane</keyword>
<dbReference type="CDD" id="cd06225">
    <property type="entry name" value="HAMP"/>
    <property type="match status" value="1"/>
</dbReference>
<dbReference type="InterPro" id="IPR000727">
    <property type="entry name" value="T_SNARE_dom"/>
</dbReference>
<dbReference type="Gene3D" id="1.10.287.950">
    <property type="entry name" value="Methyl-accepting chemotaxis protein"/>
    <property type="match status" value="1"/>
</dbReference>
<dbReference type="InterPro" id="IPR004090">
    <property type="entry name" value="Chemotax_Me-accpt_rcpt"/>
</dbReference>